<accession>A0A553Q2H4</accession>
<dbReference type="PROSITE" id="PS00194">
    <property type="entry name" value="THIOREDOXIN_1"/>
    <property type="match status" value="1"/>
</dbReference>
<evidence type="ECO:0000256" key="11">
    <source>
        <dbReference type="ARBA" id="ARBA00023235"/>
    </source>
</evidence>
<gene>
    <name evidence="18" type="ORF">DNTS_026041</name>
</gene>
<dbReference type="PANTHER" id="PTHR46426:SF1">
    <property type="entry name" value="PROTEIN DISULFIDE-ISOMERASE TMX3"/>
    <property type="match status" value="1"/>
</dbReference>
<dbReference type="EMBL" id="SRMA01026433">
    <property type="protein sequence ID" value="TRY84142.1"/>
    <property type="molecule type" value="Genomic_DNA"/>
</dbReference>
<dbReference type="Proteomes" id="UP000316079">
    <property type="component" value="Unassembled WGS sequence"/>
</dbReference>
<keyword evidence="8 15" id="KW-0472">Membrane</keyword>
<keyword evidence="6" id="KW-0256">Endoplasmic reticulum</keyword>
<dbReference type="STRING" id="623744.A0A553Q2H4"/>
<dbReference type="PROSITE" id="PS51352">
    <property type="entry name" value="THIOREDOXIN_2"/>
    <property type="match status" value="1"/>
</dbReference>
<keyword evidence="5 16" id="KW-0732">Signal</keyword>
<dbReference type="GO" id="GO:0009986">
    <property type="term" value="C:cell surface"/>
    <property type="evidence" value="ECO:0007669"/>
    <property type="project" value="TreeGrafter"/>
</dbReference>
<evidence type="ECO:0000256" key="5">
    <source>
        <dbReference type="ARBA" id="ARBA00022729"/>
    </source>
</evidence>
<keyword evidence="7 15" id="KW-1133">Transmembrane helix</keyword>
<dbReference type="Pfam" id="PF00085">
    <property type="entry name" value="Thioredoxin"/>
    <property type="match status" value="1"/>
</dbReference>
<dbReference type="EC" id="5.3.4.1" evidence="3"/>
<dbReference type="SUPFAM" id="SSF52833">
    <property type="entry name" value="Thioredoxin-like"/>
    <property type="match status" value="1"/>
</dbReference>
<feature type="compositionally biased region" description="Basic and acidic residues" evidence="14">
    <location>
        <begin position="408"/>
        <end position="419"/>
    </location>
</feature>
<keyword evidence="12" id="KW-0676">Redox-active center</keyword>
<dbReference type="GO" id="GO:0003756">
    <property type="term" value="F:protein disulfide isomerase activity"/>
    <property type="evidence" value="ECO:0007669"/>
    <property type="project" value="UniProtKB-EC"/>
</dbReference>
<keyword evidence="4 15" id="KW-0812">Transmembrane</keyword>
<protein>
    <recommendedName>
        <fullName evidence="3">protein disulfide-isomerase</fullName>
        <ecNumber evidence="3">5.3.4.1</ecNumber>
    </recommendedName>
</protein>
<keyword evidence="11" id="KW-0413">Isomerase</keyword>
<dbReference type="Gene3D" id="3.40.30.10">
    <property type="entry name" value="Glutaredoxin"/>
    <property type="match status" value="1"/>
</dbReference>
<evidence type="ECO:0000256" key="8">
    <source>
        <dbReference type="ARBA" id="ARBA00023136"/>
    </source>
</evidence>
<keyword evidence="19" id="KW-1185">Reference proteome</keyword>
<reference evidence="18 19" key="1">
    <citation type="journal article" date="2019" name="Sci. Data">
        <title>Hybrid genome assembly and annotation of Danionella translucida.</title>
        <authorList>
            <person name="Kadobianskyi M."/>
            <person name="Schulze L."/>
            <person name="Schuelke M."/>
            <person name="Judkewitz B."/>
        </authorList>
    </citation>
    <scope>NUCLEOTIDE SEQUENCE [LARGE SCALE GENOMIC DNA]</scope>
    <source>
        <strain evidence="18 19">Bolton</strain>
    </source>
</reference>
<dbReference type="Pfam" id="PF13848">
    <property type="entry name" value="Thioredoxin_6"/>
    <property type="match status" value="1"/>
</dbReference>
<dbReference type="OrthoDB" id="74910at2759"/>
<evidence type="ECO:0000259" key="17">
    <source>
        <dbReference type="PROSITE" id="PS51352"/>
    </source>
</evidence>
<keyword evidence="10" id="KW-0325">Glycoprotein</keyword>
<dbReference type="AlphaFoldDB" id="A0A553Q2H4"/>
<dbReference type="PANTHER" id="PTHR46426">
    <property type="entry name" value="PROTEIN DISULFIDE-ISOMERASE TMX3"/>
    <property type="match status" value="1"/>
</dbReference>
<evidence type="ECO:0000256" key="1">
    <source>
        <dbReference type="ARBA" id="ARBA00001182"/>
    </source>
</evidence>
<dbReference type="InterPro" id="IPR013766">
    <property type="entry name" value="Thioredoxin_domain"/>
</dbReference>
<dbReference type="InterPro" id="IPR052250">
    <property type="entry name" value="PDI_TMX3"/>
</dbReference>
<proteinExistence type="predicted"/>
<comment type="caution">
    <text evidence="18">The sequence shown here is derived from an EMBL/GenBank/DDBJ whole genome shotgun (WGS) entry which is preliminary data.</text>
</comment>
<evidence type="ECO:0000256" key="10">
    <source>
        <dbReference type="ARBA" id="ARBA00023180"/>
    </source>
</evidence>
<sequence length="419" mass="47578">MLRTKNIILAALLSAVVSAYVEELDDKFKESRPNELWLVEFYAPWCAYCHTFESIWYEVGAELKSMGSPVNVGKIDTTQHTSVASEYNIRGYPTIKLFKGDVTFDYKGQRTKDAIIEFTTRVSGPAVRTISSLELFRHVMSRHDLFFVYIGGESFLKNQFYKAAAEYIIYTYFYTAPEKILPKAVTLQDVPAVAVFKDGTYYIYNEFTDGDLSTWINLERFPFYFQIDSYSLYQMGDLSKLVALAVVDGKNPSEENIRYKTLIERVSMEYRDHYKSNFQFGYLEGNEYINESKIESIEDLLHFFSSVLDGSTRLLGGNGFLQQIKRLYYKGTNTVMAITNTNVCFQSMFETAPVFTCAVFGIPFIIVLMVIWATCTAVPVDEKPGEGASDSPAAASQGKKAIKGQPESTEKTSEEKKED</sequence>
<evidence type="ECO:0000256" key="13">
    <source>
        <dbReference type="ARBA" id="ARBA00045246"/>
    </source>
</evidence>
<evidence type="ECO:0000256" key="4">
    <source>
        <dbReference type="ARBA" id="ARBA00022692"/>
    </source>
</evidence>
<feature type="transmembrane region" description="Helical" evidence="15">
    <location>
        <begin position="352"/>
        <end position="373"/>
    </location>
</feature>
<comment type="catalytic activity">
    <reaction evidence="1">
        <text>Catalyzes the rearrangement of -S-S- bonds in proteins.</text>
        <dbReference type="EC" id="5.3.4.1"/>
    </reaction>
</comment>
<evidence type="ECO:0000256" key="15">
    <source>
        <dbReference type="SAM" id="Phobius"/>
    </source>
</evidence>
<feature type="signal peptide" evidence="16">
    <location>
        <begin position="1"/>
        <end position="19"/>
    </location>
</feature>
<feature type="domain" description="Thioredoxin" evidence="17">
    <location>
        <begin position="10"/>
        <end position="124"/>
    </location>
</feature>
<dbReference type="GO" id="GO:0005789">
    <property type="term" value="C:endoplasmic reticulum membrane"/>
    <property type="evidence" value="ECO:0007669"/>
    <property type="project" value="UniProtKB-SubCell"/>
</dbReference>
<evidence type="ECO:0000256" key="2">
    <source>
        <dbReference type="ARBA" id="ARBA00004389"/>
    </source>
</evidence>
<evidence type="ECO:0000256" key="9">
    <source>
        <dbReference type="ARBA" id="ARBA00023157"/>
    </source>
</evidence>
<organism evidence="18 19">
    <name type="scientific">Danionella cerebrum</name>
    <dbReference type="NCBI Taxonomy" id="2873325"/>
    <lineage>
        <taxon>Eukaryota</taxon>
        <taxon>Metazoa</taxon>
        <taxon>Chordata</taxon>
        <taxon>Craniata</taxon>
        <taxon>Vertebrata</taxon>
        <taxon>Euteleostomi</taxon>
        <taxon>Actinopterygii</taxon>
        <taxon>Neopterygii</taxon>
        <taxon>Teleostei</taxon>
        <taxon>Ostariophysi</taxon>
        <taxon>Cypriniformes</taxon>
        <taxon>Danionidae</taxon>
        <taxon>Danioninae</taxon>
        <taxon>Danionella</taxon>
    </lineage>
</organism>
<comment type="function">
    <text evidence="13">Probable disulfide isomerase, which participates in the folding of proteins containing disulfide bonds. May act as a dithiol oxidase. Acts as a regulator of endoplasmic reticulum-mitochondria contact sites via its ability to regulate redox signals.</text>
</comment>
<evidence type="ECO:0000256" key="7">
    <source>
        <dbReference type="ARBA" id="ARBA00022989"/>
    </source>
</evidence>
<dbReference type="InterPro" id="IPR017937">
    <property type="entry name" value="Thioredoxin_CS"/>
</dbReference>
<feature type="region of interest" description="Disordered" evidence="14">
    <location>
        <begin position="383"/>
        <end position="419"/>
    </location>
</feature>
<feature type="chain" id="PRO_5022191737" description="protein disulfide-isomerase" evidence="16">
    <location>
        <begin position="20"/>
        <end position="419"/>
    </location>
</feature>
<evidence type="ECO:0000256" key="16">
    <source>
        <dbReference type="SAM" id="SignalP"/>
    </source>
</evidence>
<evidence type="ECO:0000256" key="14">
    <source>
        <dbReference type="SAM" id="MobiDB-lite"/>
    </source>
</evidence>
<comment type="subcellular location">
    <subcellularLocation>
        <location evidence="2">Endoplasmic reticulum membrane</location>
        <topology evidence="2">Single-pass membrane protein</topology>
    </subcellularLocation>
</comment>
<evidence type="ECO:0000256" key="6">
    <source>
        <dbReference type="ARBA" id="ARBA00022824"/>
    </source>
</evidence>
<evidence type="ECO:0000313" key="19">
    <source>
        <dbReference type="Proteomes" id="UP000316079"/>
    </source>
</evidence>
<keyword evidence="9" id="KW-1015">Disulfide bond</keyword>
<dbReference type="FunFam" id="3.40.30.10:FF:000121">
    <property type="entry name" value="protein disulfide-isomerase TMX3 isoform X1"/>
    <property type="match status" value="1"/>
</dbReference>
<dbReference type="InterPro" id="IPR036249">
    <property type="entry name" value="Thioredoxin-like_sf"/>
</dbReference>
<evidence type="ECO:0000256" key="3">
    <source>
        <dbReference type="ARBA" id="ARBA00012723"/>
    </source>
</evidence>
<evidence type="ECO:0000256" key="12">
    <source>
        <dbReference type="ARBA" id="ARBA00023284"/>
    </source>
</evidence>
<evidence type="ECO:0000313" key="18">
    <source>
        <dbReference type="EMBL" id="TRY84142.1"/>
    </source>
</evidence>
<name>A0A553Q2H4_9TELE</name>